<proteinExistence type="predicted"/>
<dbReference type="PROSITE" id="PS50072">
    <property type="entry name" value="CSA_PPIASE_2"/>
    <property type="match status" value="1"/>
</dbReference>
<dbReference type="InterPro" id="IPR044666">
    <property type="entry name" value="Cyclophilin_A-like"/>
</dbReference>
<evidence type="ECO:0000259" key="6">
    <source>
        <dbReference type="PROSITE" id="PS50072"/>
    </source>
</evidence>
<dbReference type="CDD" id="cd00317">
    <property type="entry name" value="cyclophilin"/>
    <property type="match status" value="1"/>
</dbReference>
<gene>
    <name evidence="7" type="ORF">GCM10023213_34030</name>
</gene>
<dbReference type="EC" id="5.2.1.8" evidence="1"/>
<evidence type="ECO:0000256" key="1">
    <source>
        <dbReference type="ARBA" id="ARBA00013194"/>
    </source>
</evidence>
<dbReference type="InterPro" id="IPR002130">
    <property type="entry name" value="Cyclophilin-type_PPIase_dom"/>
</dbReference>
<dbReference type="Proteomes" id="UP001499852">
    <property type="component" value="Unassembled WGS sequence"/>
</dbReference>
<organism evidence="7 8">
    <name type="scientific">Prosthecobacter algae</name>
    <dbReference type="NCBI Taxonomy" id="1144682"/>
    <lineage>
        <taxon>Bacteria</taxon>
        <taxon>Pseudomonadati</taxon>
        <taxon>Verrucomicrobiota</taxon>
        <taxon>Verrucomicrobiia</taxon>
        <taxon>Verrucomicrobiales</taxon>
        <taxon>Verrucomicrobiaceae</taxon>
        <taxon>Prosthecobacter</taxon>
    </lineage>
</organism>
<evidence type="ECO:0000256" key="2">
    <source>
        <dbReference type="ARBA" id="ARBA00023110"/>
    </source>
</evidence>
<feature type="region of interest" description="Disordered" evidence="4">
    <location>
        <begin position="30"/>
        <end position="49"/>
    </location>
</feature>
<sequence>MLKKIVPSAVKLLSALLLLAIGLGQPVSAQEAAPPLPTTTLPATVQPPGGIPNLPVTPLAPIDKMAEQAQRELFEAAERGNATGASSATAIPGGPIVTTTGRKTTFAAPKVEDPAGWPKDSQRKLAVMEVSFGGTIETVMFELYANDAPMTVSNFMDNCETGSYNGLAFHRAIENFIVQTGDPLTSDEGARDRWGTGGESKTVPAEIKRTHRKGAVAMGRRSDKVNPGRKSNGYQFYFSLGNYGSMDGKYTVFGQVVSGIETLEKISNMPVDGNDCPIARIEIKSIKVIDHKGPLYATQQDTGDSRKYSKPAAAKGFFERFIERVW</sequence>
<dbReference type="PRINTS" id="PR00153">
    <property type="entry name" value="CSAPPISMRASE"/>
</dbReference>
<protein>
    <recommendedName>
        <fullName evidence="1">peptidylprolyl isomerase</fullName>
        <ecNumber evidence="1">5.2.1.8</ecNumber>
    </recommendedName>
</protein>
<evidence type="ECO:0000256" key="5">
    <source>
        <dbReference type="SAM" id="SignalP"/>
    </source>
</evidence>
<reference evidence="8" key="1">
    <citation type="journal article" date="2019" name="Int. J. Syst. Evol. Microbiol.">
        <title>The Global Catalogue of Microorganisms (GCM) 10K type strain sequencing project: providing services to taxonomists for standard genome sequencing and annotation.</title>
        <authorList>
            <consortium name="The Broad Institute Genomics Platform"/>
            <consortium name="The Broad Institute Genome Sequencing Center for Infectious Disease"/>
            <person name="Wu L."/>
            <person name="Ma J."/>
        </authorList>
    </citation>
    <scope>NUCLEOTIDE SEQUENCE [LARGE SCALE GENOMIC DNA]</scope>
    <source>
        <strain evidence="8">JCM 18053</strain>
    </source>
</reference>
<evidence type="ECO:0000313" key="8">
    <source>
        <dbReference type="Proteomes" id="UP001499852"/>
    </source>
</evidence>
<feature type="domain" description="PPIase cyclophilin-type" evidence="6">
    <location>
        <begin position="139"/>
        <end position="288"/>
    </location>
</feature>
<dbReference type="PANTHER" id="PTHR45625">
    <property type="entry name" value="PEPTIDYL-PROLYL CIS-TRANS ISOMERASE-RELATED"/>
    <property type="match status" value="1"/>
</dbReference>
<evidence type="ECO:0000256" key="4">
    <source>
        <dbReference type="SAM" id="MobiDB-lite"/>
    </source>
</evidence>
<keyword evidence="5" id="KW-0732">Signal</keyword>
<feature type="signal peptide" evidence="5">
    <location>
        <begin position="1"/>
        <end position="29"/>
    </location>
</feature>
<evidence type="ECO:0000256" key="3">
    <source>
        <dbReference type="ARBA" id="ARBA00023235"/>
    </source>
</evidence>
<dbReference type="EMBL" id="BAABIA010000007">
    <property type="protein sequence ID" value="GAA5144249.1"/>
    <property type="molecule type" value="Genomic_DNA"/>
</dbReference>
<dbReference type="Pfam" id="PF00160">
    <property type="entry name" value="Pro_isomerase"/>
    <property type="match status" value="1"/>
</dbReference>
<dbReference type="SUPFAM" id="SSF50891">
    <property type="entry name" value="Cyclophilin-like"/>
    <property type="match status" value="1"/>
</dbReference>
<accession>A0ABP9PC45</accession>
<dbReference type="Gene3D" id="2.40.100.10">
    <property type="entry name" value="Cyclophilin-like"/>
    <property type="match status" value="1"/>
</dbReference>
<name>A0ABP9PC45_9BACT</name>
<feature type="chain" id="PRO_5046223498" description="peptidylprolyl isomerase" evidence="5">
    <location>
        <begin position="30"/>
        <end position="326"/>
    </location>
</feature>
<comment type="caution">
    <text evidence="7">The sequence shown here is derived from an EMBL/GenBank/DDBJ whole genome shotgun (WGS) entry which is preliminary data.</text>
</comment>
<dbReference type="InterPro" id="IPR029000">
    <property type="entry name" value="Cyclophilin-like_dom_sf"/>
</dbReference>
<keyword evidence="8" id="KW-1185">Reference proteome</keyword>
<evidence type="ECO:0000313" key="7">
    <source>
        <dbReference type="EMBL" id="GAA5144249.1"/>
    </source>
</evidence>
<keyword evidence="3" id="KW-0413">Isomerase</keyword>
<keyword evidence="2" id="KW-0697">Rotamase</keyword>
<dbReference type="PANTHER" id="PTHR45625:SF4">
    <property type="entry name" value="PEPTIDYLPROLYL ISOMERASE DOMAIN AND WD REPEAT-CONTAINING PROTEIN 1"/>
    <property type="match status" value="1"/>
</dbReference>